<dbReference type="InterPro" id="IPR012132">
    <property type="entry name" value="GMC_OxRdtase"/>
</dbReference>
<dbReference type="Pfam" id="PF05199">
    <property type="entry name" value="GMC_oxred_C"/>
    <property type="match status" value="1"/>
</dbReference>
<proteinExistence type="inferred from homology"/>
<organism evidence="4 5">
    <name type="scientific">Collybia nuda</name>
    <dbReference type="NCBI Taxonomy" id="64659"/>
    <lineage>
        <taxon>Eukaryota</taxon>
        <taxon>Fungi</taxon>
        <taxon>Dikarya</taxon>
        <taxon>Basidiomycota</taxon>
        <taxon>Agaricomycotina</taxon>
        <taxon>Agaricomycetes</taxon>
        <taxon>Agaricomycetidae</taxon>
        <taxon>Agaricales</taxon>
        <taxon>Tricholomatineae</taxon>
        <taxon>Clitocybaceae</taxon>
        <taxon>Collybia</taxon>
    </lineage>
</organism>
<gene>
    <name evidence="4" type="ORF">BDZ94DRAFT_1169317</name>
</gene>
<dbReference type="EMBL" id="MU150295">
    <property type="protein sequence ID" value="KAF9460660.1"/>
    <property type="molecule type" value="Genomic_DNA"/>
</dbReference>
<dbReference type="SUPFAM" id="SSF51905">
    <property type="entry name" value="FAD/NAD(P)-binding domain"/>
    <property type="match status" value="1"/>
</dbReference>
<dbReference type="Gene3D" id="3.50.50.60">
    <property type="entry name" value="FAD/NAD(P)-binding domain"/>
    <property type="match status" value="1"/>
</dbReference>
<evidence type="ECO:0000259" key="3">
    <source>
        <dbReference type="Pfam" id="PF05199"/>
    </source>
</evidence>
<dbReference type="GO" id="GO:0016614">
    <property type="term" value="F:oxidoreductase activity, acting on CH-OH group of donors"/>
    <property type="evidence" value="ECO:0007669"/>
    <property type="project" value="InterPro"/>
</dbReference>
<comment type="cofactor">
    <cofactor evidence="1">
        <name>FAD</name>
        <dbReference type="ChEBI" id="CHEBI:57692"/>
    </cofactor>
</comment>
<dbReference type="PANTHER" id="PTHR11552">
    <property type="entry name" value="GLUCOSE-METHANOL-CHOLINE GMC OXIDOREDUCTASE"/>
    <property type="match status" value="1"/>
</dbReference>
<keyword evidence="5" id="KW-1185">Reference proteome</keyword>
<dbReference type="Proteomes" id="UP000807353">
    <property type="component" value="Unassembled WGS sequence"/>
</dbReference>
<feature type="domain" description="Glucose-methanol-choline oxidoreductase C-terminal" evidence="3">
    <location>
        <begin position="3"/>
        <end position="103"/>
    </location>
</feature>
<evidence type="ECO:0000256" key="2">
    <source>
        <dbReference type="ARBA" id="ARBA00010790"/>
    </source>
</evidence>
<dbReference type="PANTHER" id="PTHR11552:SF147">
    <property type="entry name" value="CHOLINE DEHYDROGENASE, MITOCHONDRIAL"/>
    <property type="match status" value="1"/>
</dbReference>
<evidence type="ECO:0000313" key="5">
    <source>
        <dbReference type="Proteomes" id="UP000807353"/>
    </source>
</evidence>
<dbReference type="Gene3D" id="3.30.560.10">
    <property type="entry name" value="Glucose Oxidase, domain 3"/>
    <property type="match status" value="1"/>
</dbReference>
<dbReference type="InterPro" id="IPR007867">
    <property type="entry name" value="GMC_OxRtase_C"/>
</dbReference>
<comment type="caution">
    <text evidence="4">The sequence shown here is derived from an EMBL/GenBank/DDBJ whole genome shotgun (WGS) entry which is preliminary data.</text>
</comment>
<dbReference type="OrthoDB" id="269227at2759"/>
<sequence length="114" mass="12353">MFVMREGIRSARRFMGAPAWADYIISRVSNATTDVELDDYIRSNTNAIFHAVGTAGMSPRGARYGVVDPDLRVKGVVSLRVVDASVLPVVPAGHTQAATYVFAERGADLIKGVW</sequence>
<evidence type="ECO:0000313" key="4">
    <source>
        <dbReference type="EMBL" id="KAF9460660.1"/>
    </source>
</evidence>
<dbReference type="GO" id="GO:0050660">
    <property type="term" value="F:flavin adenine dinucleotide binding"/>
    <property type="evidence" value="ECO:0007669"/>
    <property type="project" value="InterPro"/>
</dbReference>
<name>A0A9P6CFX9_9AGAR</name>
<accession>A0A9P6CFX9</accession>
<dbReference type="InterPro" id="IPR036188">
    <property type="entry name" value="FAD/NAD-bd_sf"/>
</dbReference>
<dbReference type="AlphaFoldDB" id="A0A9P6CFX9"/>
<evidence type="ECO:0000256" key="1">
    <source>
        <dbReference type="ARBA" id="ARBA00001974"/>
    </source>
</evidence>
<dbReference type="SUPFAM" id="SSF54373">
    <property type="entry name" value="FAD-linked reductases, C-terminal domain"/>
    <property type="match status" value="1"/>
</dbReference>
<reference evidence="4" key="1">
    <citation type="submission" date="2020-11" db="EMBL/GenBank/DDBJ databases">
        <authorList>
            <consortium name="DOE Joint Genome Institute"/>
            <person name="Ahrendt S."/>
            <person name="Riley R."/>
            <person name="Andreopoulos W."/>
            <person name="Labutti K."/>
            <person name="Pangilinan J."/>
            <person name="Ruiz-Duenas F.J."/>
            <person name="Barrasa J.M."/>
            <person name="Sanchez-Garcia M."/>
            <person name="Camarero S."/>
            <person name="Miyauchi S."/>
            <person name="Serrano A."/>
            <person name="Linde D."/>
            <person name="Babiker R."/>
            <person name="Drula E."/>
            <person name="Ayuso-Fernandez I."/>
            <person name="Pacheco R."/>
            <person name="Padilla G."/>
            <person name="Ferreira P."/>
            <person name="Barriuso J."/>
            <person name="Kellner H."/>
            <person name="Castanera R."/>
            <person name="Alfaro M."/>
            <person name="Ramirez L."/>
            <person name="Pisabarro A.G."/>
            <person name="Kuo A."/>
            <person name="Tritt A."/>
            <person name="Lipzen A."/>
            <person name="He G."/>
            <person name="Yan M."/>
            <person name="Ng V."/>
            <person name="Cullen D."/>
            <person name="Martin F."/>
            <person name="Rosso M.-N."/>
            <person name="Henrissat B."/>
            <person name="Hibbett D."/>
            <person name="Martinez A.T."/>
            <person name="Grigoriev I.V."/>
        </authorList>
    </citation>
    <scope>NUCLEOTIDE SEQUENCE</scope>
    <source>
        <strain evidence="4">CBS 247.69</strain>
    </source>
</reference>
<protein>
    <submittedName>
        <fullName evidence="4">Glucose-methanol-choline oxidoreductase</fullName>
    </submittedName>
</protein>
<comment type="similarity">
    <text evidence="2">Belongs to the GMC oxidoreductase family.</text>
</comment>